<dbReference type="Gene3D" id="3.40.250.10">
    <property type="entry name" value="Rhodanese-like domain"/>
    <property type="match status" value="1"/>
</dbReference>
<evidence type="ECO:0000259" key="2">
    <source>
        <dbReference type="PROSITE" id="PS50206"/>
    </source>
</evidence>
<dbReference type="EMBL" id="JBAJEX010000001">
    <property type="protein sequence ID" value="MEO1765898.1"/>
    <property type="molecule type" value="Genomic_DNA"/>
</dbReference>
<keyword evidence="4" id="KW-1185">Reference proteome</keyword>
<feature type="domain" description="Rhodanese" evidence="2">
    <location>
        <begin position="16"/>
        <end position="132"/>
    </location>
</feature>
<dbReference type="InterPro" id="IPR027417">
    <property type="entry name" value="P-loop_NTPase"/>
</dbReference>
<dbReference type="InterPro" id="IPR036873">
    <property type="entry name" value="Rhodanese-like_dom_sf"/>
</dbReference>
<gene>
    <name evidence="3" type="primary">mnmH</name>
    <name evidence="3" type="ORF">V6E02_01505</name>
</gene>
<name>A0ABV0EDT3_9BURK</name>
<dbReference type="PROSITE" id="PS00380">
    <property type="entry name" value="RHODANESE_1"/>
    <property type="match status" value="1"/>
</dbReference>
<dbReference type="Pfam" id="PF00581">
    <property type="entry name" value="Rhodanese"/>
    <property type="match status" value="1"/>
</dbReference>
<dbReference type="RefSeq" id="WP_347306453.1">
    <property type="nucleotide sequence ID" value="NZ_JBAJEX010000001.1"/>
</dbReference>
<dbReference type="EC" id="2.5.1.-" evidence="3"/>
<dbReference type="InterPro" id="IPR017582">
    <property type="entry name" value="SelU"/>
</dbReference>
<dbReference type="PANTHER" id="PTHR30401:SF0">
    <property type="entry name" value="TRNA 2-SELENOURIDINE SYNTHASE"/>
    <property type="match status" value="1"/>
</dbReference>
<accession>A0ABV0EDT3</accession>
<evidence type="ECO:0000313" key="3">
    <source>
        <dbReference type="EMBL" id="MEO1765898.1"/>
    </source>
</evidence>
<dbReference type="PANTHER" id="PTHR30401">
    <property type="entry name" value="TRNA 2-SELENOURIDINE SYNTHASE"/>
    <property type="match status" value="1"/>
</dbReference>
<dbReference type="SMART" id="SM00450">
    <property type="entry name" value="RHOD"/>
    <property type="match status" value="1"/>
</dbReference>
<dbReference type="Proteomes" id="UP001482231">
    <property type="component" value="Unassembled WGS sequence"/>
</dbReference>
<comment type="caution">
    <text evidence="3">The sequence shown here is derived from an EMBL/GenBank/DDBJ whole genome shotgun (WGS) entry which is preliminary data.</text>
</comment>
<evidence type="ECO:0000313" key="4">
    <source>
        <dbReference type="Proteomes" id="UP001482231"/>
    </source>
</evidence>
<keyword evidence="1" id="KW-0711">Selenium</keyword>
<dbReference type="NCBIfam" id="TIGR03167">
    <property type="entry name" value="tRNA_sel_U_synt"/>
    <property type="match status" value="1"/>
</dbReference>
<dbReference type="GO" id="GO:0016740">
    <property type="term" value="F:transferase activity"/>
    <property type="evidence" value="ECO:0007669"/>
    <property type="project" value="UniProtKB-KW"/>
</dbReference>
<sequence length="355" mass="40229">MTGVVTVAQLTGFDEIIDVRTPTEFREDHIPGAVNLPVLYDEERARVGTLYKQVSPFEARKVGAALISRNIAHHIEHHLMDRPRDWRPLVYCWRGGKRSGALSHILSEIGWKVSRLEGGYKAYRRRVIEELATLPARFHFHIVCGPTGSGKSRLLAALARRGAQVLDLEALAAHRGSVLGSLPDAPQPSQKWFESQVWHALGHFDPARPVFVEGESKKIGNLRVPEALIQRMWTTGLCIRLHVDAQQRVALLKEEYRHFLEQPATLLSRLDALTALHGAERIQLWRDLATAGRWDELVRDLLEKHYDPSYTRSMARHYPQLESGPLLELRDTSQAAYDLLANELMPDLAEKLHAK</sequence>
<dbReference type="Pfam" id="PF26341">
    <property type="entry name" value="AAA_SelU"/>
    <property type="match status" value="1"/>
</dbReference>
<dbReference type="InterPro" id="IPR001763">
    <property type="entry name" value="Rhodanese-like_dom"/>
</dbReference>
<protein>
    <submittedName>
        <fullName evidence="3">tRNA 2-selenouridine(34) synthase MnmH</fullName>
        <ecNumber evidence="3">2.5.1.-</ecNumber>
    </submittedName>
</protein>
<dbReference type="SUPFAM" id="SSF52540">
    <property type="entry name" value="P-loop containing nucleoside triphosphate hydrolases"/>
    <property type="match status" value="1"/>
</dbReference>
<dbReference type="InterPro" id="IPR058840">
    <property type="entry name" value="AAA_SelU"/>
</dbReference>
<dbReference type="SUPFAM" id="SSF52821">
    <property type="entry name" value="Rhodanese/Cell cycle control phosphatase"/>
    <property type="match status" value="1"/>
</dbReference>
<evidence type="ECO:0000256" key="1">
    <source>
        <dbReference type="ARBA" id="ARBA00023266"/>
    </source>
</evidence>
<dbReference type="PROSITE" id="PS50206">
    <property type="entry name" value="RHODANESE_3"/>
    <property type="match status" value="1"/>
</dbReference>
<dbReference type="InterPro" id="IPR001307">
    <property type="entry name" value="Thiosulphate_STrfase_CS"/>
</dbReference>
<organism evidence="3 4">
    <name type="scientific">Thiobacter aerophilum</name>
    <dbReference type="NCBI Taxonomy" id="3121275"/>
    <lineage>
        <taxon>Bacteria</taxon>
        <taxon>Pseudomonadati</taxon>
        <taxon>Pseudomonadota</taxon>
        <taxon>Betaproteobacteria</taxon>
        <taxon>Burkholderiales</taxon>
        <taxon>Thiobacteraceae</taxon>
        <taxon>Thiobacter</taxon>
    </lineage>
</organism>
<keyword evidence="3" id="KW-0808">Transferase</keyword>
<reference evidence="3 4" key="1">
    <citation type="submission" date="2024-02" db="EMBL/GenBank/DDBJ databases">
        <title>New thermophilic sulfur-oxidizing bacteria from a hot springs of the Uzon caldera (Kamchatka, Russia).</title>
        <authorList>
            <person name="Dukat A.M."/>
            <person name="Elcheninov A.G."/>
            <person name="Frolov E.N."/>
        </authorList>
    </citation>
    <scope>NUCLEOTIDE SEQUENCE [LARGE SCALE GENOMIC DNA]</scope>
    <source>
        <strain evidence="3 4">AK1</strain>
    </source>
</reference>
<proteinExistence type="predicted"/>
<dbReference type="NCBIfam" id="NF008750">
    <property type="entry name" value="PRK11784.1-2"/>
    <property type="match status" value="1"/>
</dbReference>
<dbReference type="NCBIfam" id="NF008752">
    <property type="entry name" value="PRK11784.1-4"/>
    <property type="match status" value="1"/>
</dbReference>